<protein>
    <submittedName>
        <fullName evidence="1">Uncharacterized protein</fullName>
    </submittedName>
</protein>
<reference key="2">
    <citation type="submission" date="2011-05" db="EMBL/GenBank/DDBJ databases">
        <title>The Genome Sequence of Magnaporthe oryzae 70-15.</title>
        <authorList>
            <consortium name="The Broad Institute Genome Sequencing Platform"/>
            <person name="Ma L.-J."/>
            <person name="Dead R."/>
            <person name="Young S.K."/>
            <person name="Zeng Q."/>
            <person name="Gargeya S."/>
            <person name="Fitzgerald M."/>
            <person name="Haas B."/>
            <person name="Abouelleil A."/>
            <person name="Alvarado L."/>
            <person name="Arachchi H.M."/>
            <person name="Berlin A."/>
            <person name="Brown A."/>
            <person name="Chapman S.B."/>
            <person name="Chen Z."/>
            <person name="Dunbar C."/>
            <person name="Freedman E."/>
            <person name="Gearin G."/>
            <person name="Gellesch M."/>
            <person name="Goldberg J."/>
            <person name="Griggs A."/>
            <person name="Gujja S."/>
            <person name="Heiman D."/>
            <person name="Howarth C."/>
            <person name="Larson L."/>
            <person name="Lui A."/>
            <person name="MacDonald P.J.P."/>
            <person name="Mehta T."/>
            <person name="Montmayeur A."/>
            <person name="Murphy C."/>
            <person name="Neiman D."/>
            <person name="Pearson M."/>
            <person name="Priest M."/>
            <person name="Roberts A."/>
            <person name="Saif S."/>
            <person name="Shea T."/>
            <person name="Shenoy N."/>
            <person name="Sisk P."/>
            <person name="Stolte C."/>
            <person name="Sykes S."/>
            <person name="Yandava C."/>
            <person name="Wortman J."/>
            <person name="Nusbaum C."/>
            <person name="Birren B."/>
        </authorList>
    </citation>
    <scope>NUCLEOTIDE SEQUENCE</scope>
    <source>
        <strain>70-15</strain>
    </source>
</reference>
<dbReference type="RefSeq" id="XP_003714579.1">
    <property type="nucleotide sequence ID" value="XM_003714531.1"/>
</dbReference>
<gene>
    <name evidence="1" type="ORF">MGG_15738</name>
</gene>
<dbReference type="AlphaFoldDB" id="G4MTX8"/>
<evidence type="ECO:0000313" key="1">
    <source>
        <dbReference type="EMBL" id="EHA54772.1"/>
    </source>
</evidence>
<dbReference type="GeneID" id="12984693"/>
<dbReference type="HOGENOM" id="CLU_2671542_0_0_1"/>
<dbReference type="InParanoid" id="G4MTX8"/>
<organism evidence="1 2">
    <name type="scientific">Pyricularia oryzae (strain 70-15 / ATCC MYA-4617 / FGSC 8958)</name>
    <name type="common">Rice blast fungus</name>
    <name type="synonym">Magnaporthe oryzae</name>
    <dbReference type="NCBI Taxonomy" id="242507"/>
    <lineage>
        <taxon>Eukaryota</taxon>
        <taxon>Fungi</taxon>
        <taxon>Dikarya</taxon>
        <taxon>Ascomycota</taxon>
        <taxon>Pezizomycotina</taxon>
        <taxon>Sordariomycetes</taxon>
        <taxon>Sordariomycetidae</taxon>
        <taxon>Magnaporthales</taxon>
        <taxon>Pyriculariaceae</taxon>
        <taxon>Pyricularia</taxon>
    </lineage>
</organism>
<dbReference type="VEuPathDB" id="FungiDB:MGG_15738"/>
<dbReference type="EMBL" id="CM001232">
    <property type="protein sequence ID" value="EHA54772.1"/>
    <property type="molecule type" value="Genomic_DNA"/>
</dbReference>
<keyword evidence="2" id="KW-1185">Reference proteome</keyword>
<dbReference type="Proteomes" id="UP000009058">
    <property type="component" value="Chromosome 2"/>
</dbReference>
<name>G4MTX8_PYRO7</name>
<proteinExistence type="predicted"/>
<evidence type="ECO:0000313" key="2">
    <source>
        <dbReference type="Proteomes" id="UP000009058"/>
    </source>
</evidence>
<reference evidence="1 2" key="1">
    <citation type="journal article" date="2005" name="Nature">
        <title>The genome sequence of the rice blast fungus Magnaporthe grisea.</title>
        <authorList>
            <person name="Dean R.A."/>
            <person name="Talbot N.J."/>
            <person name="Ebbole D.J."/>
            <person name="Farman M.L."/>
            <person name="Mitchell T.K."/>
            <person name="Orbach M.J."/>
            <person name="Thon M."/>
            <person name="Kulkarni R."/>
            <person name="Xu J.R."/>
            <person name="Pan H."/>
            <person name="Read N.D."/>
            <person name="Lee Y.H."/>
            <person name="Carbone I."/>
            <person name="Brown D."/>
            <person name="Oh Y.Y."/>
            <person name="Donofrio N."/>
            <person name="Jeong J.S."/>
            <person name="Soanes D.M."/>
            <person name="Djonovic S."/>
            <person name="Kolomiets E."/>
            <person name="Rehmeyer C."/>
            <person name="Li W."/>
            <person name="Harding M."/>
            <person name="Kim S."/>
            <person name="Lebrun M.H."/>
            <person name="Bohnert H."/>
            <person name="Coughlan S."/>
            <person name="Butler J."/>
            <person name="Calvo S."/>
            <person name="Ma L.J."/>
            <person name="Nicol R."/>
            <person name="Purcell S."/>
            <person name="Nusbaum C."/>
            <person name="Galagan J.E."/>
            <person name="Birren B.W."/>
        </authorList>
    </citation>
    <scope>NUCLEOTIDE SEQUENCE [LARGE SCALE GENOMIC DNA]</scope>
    <source>
        <strain evidence="2">70-15 / ATCC MYA-4617 / FGSC 8958</strain>
    </source>
</reference>
<sequence>MPHDAATADLYSNIHSRTSQHVPGLIKVPTCGLELSNSTSDCWPSAVVGLAPGQSGNGIQGGVICAGKRCYCPSI</sequence>
<dbReference type="KEGG" id="mgr:MGG_15738"/>
<accession>G4MTX8</accession>